<accession>I3ZL59</accession>
<dbReference type="RefSeq" id="WP_014787237.1">
    <property type="nucleotide sequence ID" value="NC_018014.1"/>
</dbReference>
<dbReference type="PANTHER" id="PTHR45586:SF1">
    <property type="entry name" value="LIPOPOLYSACCHARIDE ASSEMBLY PROTEIN B"/>
    <property type="match status" value="1"/>
</dbReference>
<dbReference type="AlphaFoldDB" id="I3ZL59"/>
<dbReference type="InterPro" id="IPR011990">
    <property type="entry name" value="TPR-like_helical_dom_sf"/>
</dbReference>
<dbReference type="SMART" id="SM00028">
    <property type="entry name" value="TPR"/>
    <property type="match status" value="4"/>
</dbReference>
<dbReference type="PANTHER" id="PTHR45586">
    <property type="entry name" value="TPR REPEAT-CONTAINING PROTEIN PA4667"/>
    <property type="match status" value="1"/>
</dbReference>
<dbReference type="STRING" id="926566.Terro_3767"/>
<reference evidence="5 6" key="1">
    <citation type="submission" date="2012-06" db="EMBL/GenBank/DDBJ databases">
        <title>Complete genome of Terriglobus roseus DSM 18391.</title>
        <authorList>
            <consortium name="US DOE Joint Genome Institute (JGI-PGF)"/>
            <person name="Lucas S."/>
            <person name="Copeland A."/>
            <person name="Lapidus A."/>
            <person name="Glavina del Rio T."/>
            <person name="Dalin E."/>
            <person name="Tice H."/>
            <person name="Bruce D."/>
            <person name="Goodwin L."/>
            <person name="Pitluck S."/>
            <person name="Peters L."/>
            <person name="Mikhailova N."/>
            <person name="Munk A.C.C."/>
            <person name="Kyrpides N."/>
            <person name="Mavromatis K."/>
            <person name="Ivanova N."/>
            <person name="Brettin T."/>
            <person name="Detter J.C."/>
            <person name="Han C."/>
            <person name="Larimer F."/>
            <person name="Land M."/>
            <person name="Hauser L."/>
            <person name="Markowitz V."/>
            <person name="Cheng J.-F."/>
            <person name="Hugenholtz P."/>
            <person name="Woyke T."/>
            <person name="Wu D."/>
            <person name="Brambilla E."/>
            <person name="Klenk H.-P."/>
            <person name="Eisen J.A."/>
        </authorList>
    </citation>
    <scope>NUCLEOTIDE SEQUENCE [LARGE SCALE GENOMIC DNA]</scope>
    <source>
        <strain evidence="6">DSM 18391 / NRRL B-41598 / KBS 63</strain>
    </source>
</reference>
<evidence type="ECO:0000256" key="4">
    <source>
        <dbReference type="SAM" id="SignalP"/>
    </source>
</evidence>
<evidence type="ECO:0000256" key="1">
    <source>
        <dbReference type="ARBA" id="ARBA00022737"/>
    </source>
</evidence>
<dbReference type="KEGG" id="trs:Terro_3767"/>
<evidence type="ECO:0000313" key="6">
    <source>
        <dbReference type="Proteomes" id="UP000006056"/>
    </source>
</evidence>
<evidence type="ECO:0000256" key="3">
    <source>
        <dbReference type="PROSITE-ProRule" id="PRU00339"/>
    </source>
</evidence>
<dbReference type="InterPro" id="IPR051012">
    <property type="entry name" value="CellSynth/LPSAsmb/PSIAsmb"/>
</dbReference>
<organism evidence="5 6">
    <name type="scientific">Terriglobus roseus (strain DSM 18391 / NRRL B-41598 / KBS 63)</name>
    <dbReference type="NCBI Taxonomy" id="926566"/>
    <lineage>
        <taxon>Bacteria</taxon>
        <taxon>Pseudomonadati</taxon>
        <taxon>Acidobacteriota</taxon>
        <taxon>Terriglobia</taxon>
        <taxon>Terriglobales</taxon>
        <taxon>Acidobacteriaceae</taxon>
        <taxon>Terriglobus</taxon>
    </lineage>
</organism>
<evidence type="ECO:0000313" key="5">
    <source>
        <dbReference type="EMBL" id="AFL89977.1"/>
    </source>
</evidence>
<name>I3ZL59_TERRK</name>
<dbReference type="Gene3D" id="3.40.50.10610">
    <property type="entry name" value="ABC-type transport auxiliary lipoprotein component"/>
    <property type="match status" value="1"/>
</dbReference>
<proteinExistence type="predicted"/>
<dbReference type="Proteomes" id="UP000006056">
    <property type="component" value="Chromosome"/>
</dbReference>
<sequence length="525" mass="56304">MRLVPLLRRSAAAALLILPTSAALAQADEAGGRVVLVLPFDNRSGQSNIDWIGESFANTLNARLRSAGFLTISRDDRVYALDHLGLPTGFRPSRATTIRIAQTLDAQFVIVGNYSLKDGNVIAQSQVLAVNQLRMSAPIEQSAGLPRLLDVENNIAWLSARSMDPKFAVAQNTFQAASAGLKLDAYESYIRGITATTDDERLKRLKTAVELSPTNADALLALGKTEYANGEYDNAAAVLAKVPANDRLALEAGFYRGLASFNNAKYAEAEAAFAAVSIKLPLPEVTNNQGVAMARQRKDATALLQRASTADPQDADYHFNIAVALRRRGDNLHAKTQIDQAVKLRPNDAEAKQLQGVVTGATPPAPGFDPQERIRRTYSEAAFRQAAFQIDQLRAARLATLPPAQQATEYTQAGQDYLNQGLVLEAEREFQSALAADGNSPAGHLGLATVRERSGNADDARKEAQASIASKPTAAAWLLLARLDFSANQTAAAASDISNALRLEPTNPAALSMKSSFQSRGITVQ</sequence>
<dbReference type="InterPro" id="IPR019734">
    <property type="entry name" value="TPR_rpt"/>
</dbReference>
<dbReference type="PROSITE" id="PS50005">
    <property type="entry name" value="TPR"/>
    <property type="match status" value="1"/>
</dbReference>
<dbReference type="SUPFAM" id="SSF48452">
    <property type="entry name" value="TPR-like"/>
    <property type="match status" value="2"/>
</dbReference>
<gene>
    <name evidence="5" type="ordered locus">Terro_3767</name>
</gene>
<dbReference type="Pfam" id="PF14559">
    <property type="entry name" value="TPR_19"/>
    <property type="match status" value="2"/>
</dbReference>
<dbReference type="Gene3D" id="1.25.40.10">
    <property type="entry name" value="Tetratricopeptide repeat domain"/>
    <property type="match status" value="3"/>
</dbReference>
<keyword evidence="2 3" id="KW-0802">TPR repeat</keyword>
<feature type="signal peptide" evidence="4">
    <location>
        <begin position="1"/>
        <end position="25"/>
    </location>
</feature>
<keyword evidence="4" id="KW-0732">Signal</keyword>
<dbReference type="eggNOG" id="COG0457">
    <property type="taxonomic scope" value="Bacteria"/>
</dbReference>
<dbReference type="EMBL" id="CP003379">
    <property type="protein sequence ID" value="AFL89977.1"/>
    <property type="molecule type" value="Genomic_DNA"/>
</dbReference>
<feature type="repeat" description="TPR" evidence="3">
    <location>
        <begin position="474"/>
        <end position="507"/>
    </location>
</feature>
<evidence type="ECO:0008006" key="7">
    <source>
        <dbReference type="Google" id="ProtNLM"/>
    </source>
</evidence>
<keyword evidence="6" id="KW-1185">Reference proteome</keyword>
<evidence type="ECO:0000256" key="2">
    <source>
        <dbReference type="ARBA" id="ARBA00022803"/>
    </source>
</evidence>
<dbReference type="HOGENOM" id="CLU_495887_0_0_0"/>
<feature type="chain" id="PRO_5003684224" description="Tetratricopeptide repeat protein" evidence="4">
    <location>
        <begin position="26"/>
        <end position="525"/>
    </location>
</feature>
<keyword evidence="1" id="KW-0677">Repeat</keyword>
<protein>
    <recommendedName>
        <fullName evidence="7">Tetratricopeptide repeat protein</fullName>
    </recommendedName>
</protein>
<dbReference type="Pfam" id="PF13432">
    <property type="entry name" value="TPR_16"/>
    <property type="match status" value="1"/>
</dbReference>
<dbReference type="OrthoDB" id="108535at2"/>